<comment type="catalytic activity">
    <reaction evidence="6">
        <text>Release of an N-terminal pyroglutamyl group from a polypeptide, the second amino acid generally not being Pro.</text>
        <dbReference type="EC" id="3.4.19.3"/>
    </reaction>
</comment>
<evidence type="ECO:0000256" key="2">
    <source>
        <dbReference type="ARBA" id="ARBA00022490"/>
    </source>
</evidence>
<dbReference type="InterPro" id="IPR016125">
    <property type="entry name" value="Peptidase_C15-like"/>
</dbReference>
<dbReference type="PRINTS" id="PR00706">
    <property type="entry name" value="PYROGLUPTASE"/>
</dbReference>
<protein>
    <recommendedName>
        <fullName evidence="6">Pyroglutamyl-peptidase I</fullName>
        <ecNumber evidence="6">3.4.19.3</ecNumber>
    </recommendedName>
</protein>
<keyword evidence="2" id="KW-0963">Cytoplasm</keyword>
<evidence type="ECO:0000256" key="1">
    <source>
        <dbReference type="ARBA" id="ARBA00006641"/>
    </source>
</evidence>
<dbReference type="InterPro" id="IPR000816">
    <property type="entry name" value="Peptidase_C15"/>
</dbReference>
<evidence type="ECO:0000313" key="7">
    <source>
        <dbReference type="EMBL" id="MBC8560180.1"/>
    </source>
</evidence>
<dbReference type="Pfam" id="PF01470">
    <property type="entry name" value="Peptidase_C15"/>
    <property type="match status" value="1"/>
</dbReference>
<feature type="active site" evidence="6">
    <location>
        <position position="142"/>
    </location>
</feature>
<dbReference type="EC" id="3.4.19.3" evidence="6"/>
<evidence type="ECO:0000256" key="6">
    <source>
        <dbReference type="PROSITE-ProRule" id="PRU10077"/>
    </source>
</evidence>
<keyword evidence="8" id="KW-1185">Reference proteome</keyword>
<evidence type="ECO:0000256" key="4">
    <source>
        <dbReference type="ARBA" id="ARBA00022801"/>
    </source>
</evidence>
<dbReference type="GO" id="GO:0005829">
    <property type="term" value="C:cytosol"/>
    <property type="evidence" value="ECO:0007669"/>
    <property type="project" value="InterPro"/>
</dbReference>
<dbReference type="RefSeq" id="WP_249295171.1">
    <property type="nucleotide sequence ID" value="NZ_JACRSV010000002.1"/>
</dbReference>
<dbReference type="InterPro" id="IPR033694">
    <property type="entry name" value="PGPEP1_Cys_AS"/>
</dbReference>
<keyword evidence="3" id="KW-0645">Protease</keyword>
<reference evidence="7" key="1">
    <citation type="submission" date="2020-08" db="EMBL/GenBank/DDBJ databases">
        <title>Genome public.</title>
        <authorList>
            <person name="Liu C."/>
            <person name="Sun Q."/>
        </authorList>
    </citation>
    <scope>NUCLEOTIDE SEQUENCE</scope>
    <source>
        <strain evidence="7">NSJ-33</strain>
    </source>
</reference>
<comment type="similarity">
    <text evidence="1">Belongs to the peptidase C15 family.</text>
</comment>
<proteinExistence type="inferred from homology"/>
<keyword evidence="4" id="KW-0378">Hydrolase</keyword>
<dbReference type="GO" id="GO:0016920">
    <property type="term" value="F:pyroglutamyl-peptidase activity"/>
    <property type="evidence" value="ECO:0007669"/>
    <property type="project" value="UniProtKB-EC"/>
</dbReference>
<name>A0A926E608_9FIRM</name>
<organism evidence="7 8">
    <name type="scientific">Fumia xinanensis</name>
    <dbReference type="NCBI Taxonomy" id="2763659"/>
    <lineage>
        <taxon>Bacteria</taxon>
        <taxon>Bacillati</taxon>
        <taxon>Bacillota</taxon>
        <taxon>Clostridia</taxon>
        <taxon>Eubacteriales</taxon>
        <taxon>Oscillospiraceae</taxon>
        <taxon>Fumia</taxon>
    </lineage>
</organism>
<evidence type="ECO:0000256" key="3">
    <source>
        <dbReference type="ARBA" id="ARBA00022670"/>
    </source>
</evidence>
<dbReference type="CDD" id="cd00501">
    <property type="entry name" value="Peptidase_C15"/>
    <property type="match status" value="1"/>
</dbReference>
<sequence length="210" mass="22712">MKLLLLAFEPAGSLRFDPSGQVAKELCKRLVGNIEGTTALIPAVFSRCWEAAGQAIMEARPQAVLALAQRGSVQGVTFERVARNFIDAEIPDREGVQPRNAQIAEGGAEIYETALPLEQMVEEVCQKGIPAGISHDAGAFVCNYLYYHLLRAAEKGDFRTVFIHLPYLPGQDVRRGTEGMAFDDMVRGLEAALRALRASGGNPATAEKAP</sequence>
<evidence type="ECO:0000313" key="8">
    <source>
        <dbReference type="Proteomes" id="UP000610760"/>
    </source>
</evidence>
<dbReference type="PANTHER" id="PTHR23402:SF1">
    <property type="entry name" value="PYROGLUTAMYL-PEPTIDASE I"/>
    <property type="match status" value="1"/>
</dbReference>
<dbReference type="SUPFAM" id="SSF53182">
    <property type="entry name" value="Pyrrolidone carboxyl peptidase (pyroglutamate aminopeptidase)"/>
    <property type="match status" value="1"/>
</dbReference>
<dbReference type="Gene3D" id="3.40.630.20">
    <property type="entry name" value="Peptidase C15, pyroglutamyl peptidase I-like"/>
    <property type="match status" value="1"/>
</dbReference>
<dbReference type="InterPro" id="IPR036440">
    <property type="entry name" value="Peptidase_C15-like_sf"/>
</dbReference>
<dbReference type="EMBL" id="JACRSV010000002">
    <property type="protein sequence ID" value="MBC8560180.1"/>
    <property type="molecule type" value="Genomic_DNA"/>
</dbReference>
<dbReference type="AlphaFoldDB" id="A0A926E608"/>
<dbReference type="PROSITE" id="PS01334">
    <property type="entry name" value="PYRASE_CYS"/>
    <property type="match status" value="1"/>
</dbReference>
<dbReference type="GO" id="GO:0006508">
    <property type="term" value="P:proteolysis"/>
    <property type="evidence" value="ECO:0007669"/>
    <property type="project" value="UniProtKB-KW"/>
</dbReference>
<evidence type="ECO:0000256" key="5">
    <source>
        <dbReference type="ARBA" id="ARBA00022807"/>
    </source>
</evidence>
<accession>A0A926E608</accession>
<dbReference type="Proteomes" id="UP000610760">
    <property type="component" value="Unassembled WGS sequence"/>
</dbReference>
<comment type="caution">
    <text evidence="7">The sequence shown here is derived from an EMBL/GenBank/DDBJ whole genome shotgun (WGS) entry which is preliminary data.</text>
</comment>
<dbReference type="PIRSF" id="PIRSF015592">
    <property type="entry name" value="Prld-crbxl_pptds"/>
    <property type="match status" value="1"/>
</dbReference>
<gene>
    <name evidence="7" type="ORF">H8710_08885</name>
</gene>
<dbReference type="PANTHER" id="PTHR23402">
    <property type="entry name" value="PROTEASE FAMILY C15 PYROGLUTAMYL-PEPTIDASE I-RELATED"/>
    <property type="match status" value="1"/>
</dbReference>
<keyword evidence="5" id="KW-0788">Thiol protease</keyword>